<keyword evidence="2" id="KW-0732">Signal</keyword>
<dbReference type="VEuPathDB" id="CryptoDB:Cvel_15819"/>
<dbReference type="InterPro" id="IPR050600">
    <property type="entry name" value="SETD3_SETD6_MTase"/>
</dbReference>
<dbReference type="PhylomeDB" id="A0A0G4F9T3"/>
<feature type="region of interest" description="Disordered" evidence="1">
    <location>
        <begin position="518"/>
        <end position="541"/>
    </location>
</feature>
<accession>A0A0G4F9T3</accession>
<dbReference type="Gene3D" id="3.90.1410.10">
    <property type="entry name" value="set domain protein methyltransferase, domain 1"/>
    <property type="match status" value="1"/>
</dbReference>
<dbReference type="GO" id="GO:0016279">
    <property type="term" value="F:protein-lysine N-methyltransferase activity"/>
    <property type="evidence" value="ECO:0007669"/>
    <property type="project" value="TreeGrafter"/>
</dbReference>
<dbReference type="InterPro" id="IPR046341">
    <property type="entry name" value="SET_dom_sf"/>
</dbReference>
<feature type="compositionally biased region" description="Basic and acidic residues" evidence="1">
    <location>
        <begin position="649"/>
        <end position="658"/>
    </location>
</feature>
<feature type="signal peptide" evidence="2">
    <location>
        <begin position="1"/>
        <end position="19"/>
    </location>
</feature>
<dbReference type="AlphaFoldDB" id="A0A0G4F9T3"/>
<evidence type="ECO:0000256" key="1">
    <source>
        <dbReference type="SAM" id="MobiDB-lite"/>
    </source>
</evidence>
<gene>
    <name evidence="3" type="ORF">Cvel_15819</name>
</gene>
<dbReference type="SUPFAM" id="SSF82199">
    <property type="entry name" value="SET domain"/>
    <property type="match status" value="1"/>
</dbReference>
<feature type="region of interest" description="Disordered" evidence="1">
    <location>
        <begin position="590"/>
        <end position="664"/>
    </location>
</feature>
<evidence type="ECO:0000256" key="2">
    <source>
        <dbReference type="SAM" id="SignalP"/>
    </source>
</evidence>
<dbReference type="PANTHER" id="PTHR13271:SF154">
    <property type="entry name" value="GRIP DOMAIN-CONTAINING PROTEIN"/>
    <property type="match status" value="1"/>
</dbReference>
<evidence type="ECO:0000313" key="3">
    <source>
        <dbReference type="EMBL" id="CEM09145.1"/>
    </source>
</evidence>
<feature type="chain" id="PRO_5005188294" evidence="2">
    <location>
        <begin position="20"/>
        <end position="664"/>
    </location>
</feature>
<dbReference type="EMBL" id="CDMZ01000207">
    <property type="protein sequence ID" value="CEM09145.1"/>
    <property type="molecule type" value="Genomic_DNA"/>
</dbReference>
<organism evidence="3">
    <name type="scientific">Chromera velia CCMP2878</name>
    <dbReference type="NCBI Taxonomy" id="1169474"/>
    <lineage>
        <taxon>Eukaryota</taxon>
        <taxon>Sar</taxon>
        <taxon>Alveolata</taxon>
        <taxon>Colpodellida</taxon>
        <taxon>Chromeraceae</taxon>
        <taxon>Chromera</taxon>
    </lineage>
</organism>
<feature type="compositionally biased region" description="Acidic residues" evidence="1">
    <location>
        <begin position="633"/>
        <end position="648"/>
    </location>
</feature>
<sequence length="664" mass="74110">MTSLLWTVVACCALRSTVAFVLRPDALSSSARRRRVVEGRRERSSLGGSYSPFDIVPADSVKRVGDRLMIRTNAKATPFQIEYPLMTSPELLEQGQPPVEMFGLRTSRAMGVGEEIVAVSREFKSSIESSDFEVFPLDKSFCAQQFFESCTPEARLAIQLLNERSKGGFSDFADWFSTLPPPSAYDQLVLWTEKELSLLEDAALRSKVYDQRRQWKQIYTDYVKAQEAAGQTPKFSERDFTTSMIIAGSRSFEIEKPLISFPGLWVLLSTYLTWWLLDNLDFLIEIPQWFLNALAVPPVSALAWNLYVFGNRFLRKEKFRSILPYADFLNHNGNTTATVRFEPLRKMYYVETTEPVGAGQQIFLNYGDHSSSELLRRWGFVESNNPNERVSLTDALLPSTKAGEGDAETAAQKLVSASAAGDLSAADLLKRAAIVRADPAMANKVVMTPTGPSVEALTAARFLAAGGGKKEWASLPLSRCSDELSEENEALAMRLLLRAVELLPFKESPEELWKVINSPRADPQPDATPPPPLAVDSDGVPAAPSKEWLQQRNAFQRAFRRRQLALLFRLENHRCVQRGANVLREKLGEPVMSLPPSTGLEIPSAGLEEGEDESEEEAKNRAASSVSERVSEETEAEEEEEMQEEGVQQEEREREGSRETVGTS</sequence>
<dbReference type="PANTHER" id="PTHR13271">
    <property type="entry name" value="UNCHARACTERIZED PUTATIVE METHYLTRANSFERASE"/>
    <property type="match status" value="1"/>
</dbReference>
<dbReference type="CDD" id="cd10527">
    <property type="entry name" value="SET_LSMT"/>
    <property type="match status" value="1"/>
</dbReference>
<reference evidence="3" key="1">
    <citation type="submission" date="2014-11" db="EMBL/GenBank/DDBJ databases">
        <authorList>
            <person name="Otto D Thomas"/>
            <person name="Naeem Raeece"/>
        </authorList>
    </citation>
    <scope>NUCLEOTIDE SEQUENCE</scope>
</reference>
<proteinExistence type="predicted"/>
<protein>
    <submittedName>
        <fullName evidence="3">Uncharacterized protein</fullName>
    </submittedName>
</protein>
<name>A0A0G4F9T3_9ALVE</name>